<dbReference type="EMBL" id="DXGH01000073">
    <property type="protein sequence ID" value="HIW82486.1"/>
    <property type="molecule type" value="Genomic_DNA"/>
</dbReference>
<dbReference type="AlphaFoldDB" id="A0A9D1UDD1"/>
<organism evidence="1 2">
    <name type="scientific">Candidatus Acetatifactor stercoripullorum</name>
    <dbReference type="NCBI Taxonomy" id="2838414"/>
    <lineage>
        <taxon>Bacteria</taxon>
        <taxon>Bacillati</taxon>
        <taxon>Bacillota</taxon>
        <taxon>Clostridia</taxon>
        <taxon>Lachnospirales</taxon>
        <taxon>Lachnospiraceae</taxon>
        <taxon>Acetatifactor</taxon>
    </lineage>
</organism>
<sequence>MIQREDILSMEYLKKTEYTGCHQGMRYRLEKAQNDQGEEKLKVTVWPEPFNFFCTAQELKTSAFFDFSEDGVTDAVAWMNDRLFEDKDKWENI</sequence>
<comment type="caution">
    <text evidence="1">The sequence shown here is derived from an EMBL/GenBank/DDBJ whole genome shotgun (WGS) entry which is preliminary data.</text>
</comment>
<reference evidence="1" key="2">
    <citation type="submission" date="2021-04" db="EMBL/GenBank/DDBJ databases">
        <authorList>
            <person name="Gilroy R."/>
        </authorList>
    </citation>
    <scope>NUCLEOTIDE SEQUENCE</scope>
    <source>
        <strain evidence="1">CHK195-6426</strain>
    </source>
</reference>
<evidence type="ECO:0008006" key="3">
    <source>
        <dbReference type="Google" id="ProtNLM"/>
    </source>
</evidence>
<dbReference type="Proteomes" id="UP000824265">
    <property type="component" value="Unassembled WGS sequence"/>
</dbReference>
<evidence type="ECO:0000313" key="1">
    <source>
        <dbReference type="EMBL" id="HIW82486.1"/>
    </source>
</evidence>
<reference evidence="1" key="1">
    <citation type="journal article" date="2021" name="PeerJ">
        <title>Extensive microbial diversity within the chicken gut microbiome revealed by metagenomics and culture.</title>
        <authorList>
            <person name="Gilroy R."/>
            <person name="Ravi A."/>
            <person name="Getino M."/>
            <person name="Pursley I."/>
            <person name="Horton D.L."/>
            <person name="Alikhan N.F."/>
            <person name="Baker D."/>
            <person name="Gharbi K."/>
            <person name="Hall N."/>
            <person name="Watson M."/>
            <person name="Adriaenssens E.M."/>
            <person name="Foster-Nyarko E."/>
            <person name="Jarju S."/>
            <person name="Secka A."/>
            <person name="Antonio M."/>
            <person name="Oren A."/>
            <person name="Chaudhuri R.R."/>
            <person name="La Ragione R."/>
            <person name="Hildebrand F."/>
            <person name="Pallen M.J."/>
        </authorList>
    </citation>
    <scope>NUCLEOTIDE SEQUENCE</scope>
    <source>
        <strain evidence="1">CHK195-6426</strain>
    </source>
</reference>
<name>A0A9D1UDD1_9FIRM</name>
<gene>
    <name evidence="1" type="ORF">H9742_13370</name>
</gene>
<evidence type="ECO:0000313" key="2">
    <source>
        <dbReference type="Proteomes" id="UP000824265"/>
    </source>
</evidence>
<protein>
    <recommendedName>
        <fullName evidence="3">GNAT family acetyltransferase</fullName>
    </recommendedName>
</protein>
<accession>A0A9D1UDD1</accession>
<dbReference type="RefSeq" id="WP_318702570.1">
    <property type="nucleotide sequence ID" value="NZ_CALWMU010000008.1"/>
</dbReference>
<proteinExistence type="predicted"/>